<evidence type="ECO:0000313" key="1">
    <source>
        <dbReference type="EMBL" id="VVV01460.1"/>
    </source>
</evidence>
<organism evidence="1 2">
    <name type="scientific">Mesonia oceanica</name>
    <dbReference type="NCBI Taxonomy" id="2687242"/>
    <lineage>
        <taxon>Bacteria</taxon>
        <taxon>Pseudomonadati</taxon>
        <taxon>Bacteroidota</taxon>
        <taxon>Flavobacteriia</taxon>
        <taxon>Flavobacteriales</taxon>
        <taxon>Flavobacteriaceae</taxon>
        <taxon>Mesonia</taxon>
    </lineage>
</organism>
<evidence type="ECO:0000313" key="2">
    <source>
        <dbReference type="Proteomes" id="UP000356253"/>
    </source>
</evidence>
<proteinExistence type="predicted"/>
<name>A0AC61YDJ1_9FLAO</name>
<dbReference type="Proteomes" id="UP000356253">
    <property type="component" value="Unassembled WGS sequence"/>
</dbReference>
<keyword evidence="2" id="KW-1185">Reference proteome</keyword>
<sequence length="189" mass="21246">MKRNLQHLISASALALFIFIAFGSDDEENDSTSSTTITNKDSGSKTEKTTNWKYTEDIDEMDNTKRTIAALDSDNSIKFDFPYGNSNFTLIIRNWDGKTDIYLSCSKCQFISGFSGNKTYRVKFDNEAPINVSANHSSSGSSDVVFLGSESKIISKLKNSERLIIEAEFYDLGRETITFSTKGFKWDNK</sequence>
<gene>
    <name evidence="1" type="ORF">FVB9532_02752</name>
</gene>
<comment type="caution">
    <text evidence="1">The sequence shown here is derived from an EMBL/GenBank/DDBJ whole genome shotgun (WGS) entry which is preliminary data.</text>
</comment>
<accession>A0AC61YDJ1</accession>
<dbReference type="EMBL" id="CABVMM010000010">
    <property type="protein sequence ID" value="VVV01460.1"/>
    <property type="molecule type" value="Genomic_DNA"/>
</dbReference>
<reference evidence="1" key="1">
    <citation type="submission" date="2019-09" db="EMBL/GenBank/DDBJ databases">
        <authorList>
            <person name="Rodrigo-Torres L."/>
            <person name="Arahal R. D."/>
            <person name="Lucena T."/>
        </authorList>
    </citation>
    <scope>NUCLEOTIDE SEQUENCE</scope>
    <source>
        <strain evidence="1">ISS653</strain>
    </source>
</reference>
<protein>
    <submittedName>
        <fullName evidence="1">Uncharacterized protein</fullName>
    </submittedName>
</protein>